<evidence type="ECO:0000313" key="2">
    <source>
        <dbReference type="WBParaSite" id="PDA_v2.g1162.t1"/>
    </source>
</evidence>
<evidence type="ECO:0000313" key="1">
    <source>
        <dbReference type="Proteomes" id="UP000887578"/>
    </source>
</evidence>
<accession>A0A914P1E7</accession>
<sequence length="852" mass="98603">MLLLNVIKVFLLQAFFVSYVYASFVATKAIFYNNTKPFFCASLTWLPFDVQVPNCEKESNPFGGRRIDELIANDINGCRMIFNISSAANKTLPFIYGDQFDNVIRDGAGLGMAPGRETLHQLSTLCSETVCDDLEPEVNFDQFWGKVVTKNRTKKFCQTYSNTTVEFQCPFSGRLDIQHYIYNTSLNNQNDGTIDDENLCVDRFGRKYPPPVGLGGKCVAFLHEFVKDGKRITEFFMPFDKRDLVQRIAQYPYTHVIRANSTTLNRLLPHGVTFNGTDIDTGCLTIHYNTPHGVDMLFHCVYDPHQSKFFKAEGPDDFYCPKNELVTLYSNISMNKPFEIIYTYHPISDDFFEFADTCYASFLFTPVRHETEHWNNTNVPFEMNMTLMGKTKDNCPTKHFIGKDSSNFYETMIKAMDDTCPWDQSLSYTICFELPAKEIMNHWNELYLKLINVTFFDQCHYQSPTSKYGCYIIVDPKVKRAFRLPPKWVQKLENNELIISPKVDWSKKGISSAFVYFTAELKKDCLEKLYQMGKSPIPGFTYENVTNYFAFNTKSFVAKCEKTYCDVPPGGDWTEPIWITEMEELNLKNRLNCSVGIQYNSIADIRTKSPWTFFCSVELSVYFEHGQRLRKYTFSNNLTTFLASNKEVTPEHCWTSDEFSVKMSDNTDKQDVTSCYHDEKTYKCCCRASKEPCNVAAIIDRYQEIAETDKTEKQRRIRNGCDFKTQVSTTTSETCSKDFVRNNLEMRCYGVFRISTTAMNNRGKPTLVKENCYWPHPQYHDEYSIFCSNQFFDNDDNNIVVGKCFTSFINDFTSKSNSTKEKKFDRTLILCCNTGVYPNKRESILSRSFVLL</sequence>
<dbReference type="AlphaFoldDB" id="A0A914P1E7"/>
<organism evidence="1 2">
    <name type="scientific">Panagrolaimus davidi</name>
    <dbReference type="NCBI Taxonomy" id="227884"/>
    <lineage>
        <taxon>Eukaryota</taxon>
        <taxon>Metazoa</taxon>
        <taxon>Ecdysozoa</taxon>
        <taxon>Nematoda</taxon>
        <taxon>Chromadorea</taxon>
        <taxon>Rhabditida</taxon>
        <taxon>Tylenchina</taxon>
        <taxon>Panagrolaimomorpha</taxon>
        <taxon>Panagrolaimoidea</taxon>
        <taxon>Panagrolaimidae</taxon>
        <taxon>Panagrolaimus</taxon>
    </lineage>
</organism>
<dbReference type="Proteomes" id="UP000887578">
    <property type="component" value="Unplaced"/>
</dbReference>
<name>A0A914P1E7_9BILA</name>
<proteinExistence type="predicted"/>
<dbReference type="WBParaSite" id="PDA_v2.g1162.t1">
    <property type="protein sequence ID" value="PDA_v2.g1162.t1"/>
    <property type="gene ID" value="PDA_v2.g1162"/>
</dbReference>
<keyword evidence="1" id="KW-1185">Reference proteome</keyword>
<protein>
    <submittedName>
        <fullName evidence="2">6-Cys domain-containing protein</fullName>
    </submittedName>
</protein>
<reference evidence="2" key="1">
    <citation type="submission" date="2022-11" db="UniProtKB">
        <authorList>
            <consortium name="WormBaseParasite"/>
        </authorList>
    </citation>
    <scope>IDENTIFICATION</scope>
</reference>